<evidence type="ECO:0000313" key="4">
    <source>
        <dbReference type="EMBL" id="SVB18977.1"/>
    </source>
</evidence>
<dbReference type="GO" id="GO:0005524">
    <property type="term" value="F:ATP binding"/>
    <property type="evidence" value="ECO:0007669"/>
    <property type="project" value="UniProtKB-KW"/>
</dbReference>
<evidence type="ECO:0000259" key="3">
    <source>
        <dbReference type="PROSITE" id="PS50893"/>
    </source>
</evidence>
<dbReference type="AlphaFoldDB" id="A0A382C0L4"/>
<dbReference type="PANTHER" id="PTHR24220:SF659">
    <property type="entry name" value="TRANSPORTER, PUTATIVE-RELATED"/>
    <property type="match status" value="1"/>
</dbReference>
<dbReference type="GO" id="GO:0022857">
    <property type="term" value="F:transmembrane transporter activity"/>
    <property type="evidence" value="ECO:0007669"/>
    <property type="project" value="TreeGrafter"/>
</dbReference>
<evidence type="ECO:0000256" key="1">
    <source>
        <dbReference type="ARBA" id="ARBA00022741"/>
    </source>
</evidence>
<proteinExistence type="predicted"/>
<dbReference type="GO" id="GO:0005886">
    <property type="term" value="C:plasma membrane"/>
    <property type="evidence" value="ECO:0007669"/>
    <property type="project" value="TreeGrafter"/>
</dbReference>
<name>A0A382C0L4_9ZZZZ</name>
<dbReference type="InterPro" id="IPR015854">
    <property type="entry name" value="ABC_transpr_LolD-like"/>
</dbReference>
<dbReference type="PROSITE" id="PS50893">
    <property type="entry name" value="ABC_TRANSPORTER_2"/>
    <property type="match status" value="1"/>
</dbReference>
<dbReference type="SMART" id="SM00382">
    <property type="entry name" value="AAA"/>
    <property type="match status" value="1"/>
</dbReference>
<dbReference type="PROSITE" id="PS00211">
    <property type="entry name" value="ABC_TRANSPORTER_1"/>
    <property type="match status" value="1"/>
</dbReference>
<dbReference type="GO" id="GO:0016887">
    <property type="term" value="F:ATP hydrolysis activity"/>
    <property type="evidence" value="ECO:0007669"/>
    <property type="project" value="InterPro"/>
</dbReference>
<feature type="domain" description="ABC transporter" evidence="3">
    <location>
        <begin position="7"/>
        <end position="242"/>
    </location>
</feature>
<reference evidence="4" key="1">
    <citation type="submission" date="2018-05" db="EMBL/GenBank/DDBJ databases">
        <authorList>
            <person name="Lanie J.A."/>
            <person name="Ng W.-L."/>
            <person name="Kazmierczak K.M."/>
            <person name="Andrzejewski T.M."/>
            <person name="Davidsen T.M."/>
            <person name="Wayne K.J."/>
            <person name="Tettelin H."/>
            <person name="Glass J.I."/>
            <person name="Rusch D."/>
            <person name="Podicherti R."/>
            <person name="Tsui H.-C.T."/>
            <person name="Winkler M.E."/>
        </authorList>
    </citation>
    <scope>NUCLEOTIDE SEQUENCE</scope>
</reference>
<organism evidence="4">
    <name type="scientific">marine metagenome</name>
    <dbReference type="NCBI Taxonomy" id="408172"/>
    <lineage>
        <taxon>unclassified sequences</taxon>
        <taxon>metagenomes</taxon>
        <taxon>ecological metagenomes</taxon>
    </lineage>
</organism>
<keyword evidence="2" id="KW-0067">ATP-binding</keyword>
<evidence type="ECO:0000256" key="2">
    <source>
        <dbReference type="ARBA" id="ARBA00022840"/>
    </source>
</evidence>
<dbReference type="InterPro" id="IPR027417">
    <property type="entry name" value="P-loop_NTPase"/>
</dbReference>
<gene>
    <name evidence="4" type="ORF">METZ01_LOCUS171831</name>
</gene>
<dbReference type="InterPro" id="IPR003593">
    <property type="entry name" value="AAA+_ATPase"/>
</dbReference>
<sequence>MNSEPILSIQSAEIGFEDSRPLLEGCNLEIRPGEIVGIIGRSGIGKTTLIRTVAGLIRPLSGDVLFSGANILHAARGAIGLIPQRLGLVQHQTVGYNVLMGALPNSSWFQSILSLPSAEMRDTTRKAIAAVGLEDKTLTSVNLLSGGQQRRVAIARAMVQNPQLLLADECLGELDAETARDIIGLLKALVEDHGTSILIVDHNPVRARTFCDRVLQLRGRTIIPLSEEEQDEATALPQYRGGE</sequence>
<dbReference type="SUPFAM" id="SSF52540">
    <property type="entry name" value="P-loop containing nucleoside triphosphate hydrolases"/>
    <property type="match status" value="1"/>
</dbReference>
<dbReference type="PANTHER" id="PTHR24220">
    <property type="entry name" value="IMPORT ATP-BINDING PROTEIN"/>
    <property type="match status" value="1"/>
</dbReference>
<protein>
    <recommendedName>
        <fullName evidence="3">ABC transporter domain-containing protein</fullName>
    </recommendedName>
</protein>
<dbReference type="Gene3D" id="3.40.50.300">
    <property type="entry name" value="P-loop containing nucleotide triphosphate hydrolases"/>
    <property type="match status" value="1"/>
</dbReference>
<dbReference type="InterPro" id="IPR003439">
    <property type="entry name" value="ABC_transporter-like_ATP-bd"/>
</dbReference>
<dbReference type="InterPro" id="IPR017871">
    <property type="entry name" value="ABC_transporter-like_CS"/>
</dbReference>
<dbReference type="Pfam" id="PF00005">
    <property type="entry name" value="ABC_tran"/>
    <property type="match status" value="1"/>
</dbReference>
<keyword evidence="1" id="KW-0547">Nucleotide-binding</keyword>
<accession>A0A382C0L4</accession>
<dbReference type="EMBL" id="UINC01032008">
    <property type="protein sequence ID" value="SVB18977.1"/>
    <property type="molecule type" value="Genomic_DNA"/>
</dbReference>